<dbReference type="OrthoDB" id="3210164at2"/>
<dbReference type="InterPro" id="IPR000073">
    <property type="entry name" value="AB_hydrolase_1"/>
</dbReference>
<comment type="caution">
    <text evidence="2">The sequence shown here is derived from an EMBL/GenBank/DDBJ whole genome shotgun (WGS) entry which is preliminary data.</text>
</comment>
<evidence type="ECO:0000313" key="2">
    <source>
        <dbReference type="EMBL" id="PXX70834.1"/>
    </source>
</evidence>
<protein>
    <submittedName>
        <fullName evidence="2">Pimeloyl-ACP methyl ester carboxylesterase</fullName>
    </submittedName>
</protein>
<dbReference type="AlphaFoldDB" id="A0A318KYB8"/>
<dbReference type="Proteomes" id="UP000247569">
    <property type="component" value="Unassembled WGS sequence"/>
</dbReference>
<proteinExistence type="predicted"/>
<evidence type="ECO:0000313" key="3">
    <source>
        <dbReference type="Proteomes" id="UP000247569"/>
    </source>
</evidence>
<dbReference type="InterPro" id="IPR029058">
    <property type="entry name" value="AB_hydrolase_fold"/>
</dbReference>
<name>A0A318KYB8_9NOCA</name>
<dbReference type="RefSeq" id="WP_040735007.1">
    <property type="nucleotide sequence ID" value="NZ_QJKF01000001.1"/>
</dbReference>
<dbReference type="SUPFAM" id="SSF53474">
    <property type="entry name" value="alpha/beta-Hydrolases"/>
    <property type="match status" value="1"/>
</dbReference>
<gene>
    <name evidence="2" type="ORF">DFR70_101255</name>
</gene>
<dbReference type="EMBL" id="QJKF01000001">
    <property type="protein sequence ID" value="PXX70834.1"/>
    <property type="molecule type" value="Genomic_DNA"/>
</dbReference>
<dbReference type="Pfam" id="PF12697">
    <property type="entry name" value="Abhydrolase_6"/>
    <property type="match status" value="1"/>
</dbReference>
<evidence type="ECO:0000259" key="1">
    <source>
        <dbReference type="Pfam" id="PF12697"/>
    </source>
</evidence>
<accession>A0A318KYB8</accession>
<reference evidence="2 3" key="1">
    <citation type="submission" date="2018-05" db="EMBL/GenBank/DDBJ databases">
        <title>Genomic Encyclopedia of Type Strains, Phase IV (KMG-IV): sequencing the most valuable type-strain genomes for metagenomic binning, comparative biology and taxonomic classification.</title>
        <authorList>
            <person name="Goeker M."/>
        </authorList>
    </citation>
    <scope>NUCLEOTIDE SEQUENCE [LARGE SCALE GENOMIC DNA]</scope>
    <source>
        <strain evidence="2 3">DSM 44704</strain>
    </source>
</reference>
<sequence>MTQTSSVSTHTLDVPGARLHYELRGSGPLIALVGAPMDAAAFAPVADLLATDHTVLTMDPRGHKGSVLDDPEQDSTPELRADDLAAILTHLDAGPAVVFGSSGGAVTVLALVQAYPELLTTAIPHEPPLNVVLDNHDELRASTADLVATYASGDTLGAWRKFFANANIQMPEPVLEQMFGGDRDPAQVASERFWYLHEIEGTGWWEPDLAALRATPVRVIPAIGADSAGQFCDRTTRALAEQLGLEPALFPGGHAGFVEDPATFAERLRAVLG</sequence>
<dbReference type="GO" id="GO:0003824">
    <property type="term" value="F:catalytic activity"/>
    <property type="evidence" value="ECO:0007669"/>
    <property type="project" value="UniProtKB-ARBA"/>
</dbReference>
<organism evidence="2 3">
    <name type="scientific">Nocardia tenerifensis</name>
    <dbReference type="NCBI Taxonomy" id="228006"/>
    <lineage>
        <taxon>Bacteria</taxon>
        <taxon>Bacillati</taxon>
        <taxon>Actinomycetota</taxon>
        <taxon>Actinomycetes</taxon>
        <taxon>Mycobacteriales</taxon>
        <taxon>Nocardiaceae</taxon>
        <taxon>Nocardia</taxon>
    </lineage>
</organism>
<dbReference type="Gene3D" id="3.40.50.1820">
    <property type="entry name" value="alpha/beta hydrolase"/>
    <property type="match status" value="1"/>
</dbReference>
<feature type="domain" description="AB hydrolase-1" evidence="1">
    <location>
        <begin position="34"/>
        <end position="266"/>
    </location>
</feature>
<keyword evidence="3" id="KW-1185">Reference proteome</keyword>